<accession>A0A382RLQ6</accession>
<feature type="non-terminal residue" evidence="2">
    <location>
        <position position="34"/>
    </location>
</feature>
<proteinExistence type="predicted"/>
<dbReference type="AlphaFoldDB" id="A0A382RLQ6"/>
<evidence type="ECO:0000313" key="2">
    <source>
        <dbReference type="EMBL" id="SVC98619.1"/>
    </source>
</evidence>
<feature type="region of interest" description="Disordered" evidence="1">
    <location>
        <begin position="1"/>
        <end position="34"/>
    </location>
</feature>
<evidence type="ECO:0000256" key="1">
    <source>
        <dbReference type="SAM" id="MobiDB-lite"/>
    </source>
</evidence>
<name>A0A382RLQ6_9ZZZZ</name>
<dbReference type="EMBL" id="UINC01122666">
    <property type="protein sequence ID" value="SVC98619.1"/>
    <property type="molecule type" value="Genomic_DNA"/>
</dbReference>
<gene>
    <name evidence="2" type="ORF">METZ01_LOCUS351473</name>
</gene>
<protein>
    <submittedName>
        <fullName evidence="2">Uncharacterized protein</fullName>
    </submittedName>
</protein>
<organism evidence="2">
    <name type="scientific">marine metagenome</name>
    <dbReference type="NCBI Taxonomy" id="408172"/>
    <lineage>
        <taxon>unclassified sequences</taxon>
        <taxon>metagenomes</taxon>
        <taxon>ecological metagenomes</taxon>
    </lineage>
</organism>
<reference evidence="2" key="1">
    <citation type="submission" date="2018-05" db="EMBL/GenBank/DDBJ databases">
        <authorList>
            <person name="Lanie J.A."/>
            <person name="Ng W.-L."/>
            <person name="Kazmierczak K.M."/>
            <person name="Andrzejewski T.M."/>
            <person name="Davidsen T.M."/>
            <person name="Wayne K.J."/>
            <person name="Tettelin H."/>
            <person name="Glass J.I."/>
            <person name="Rusch D."/>
            <person name="Podicherti R."/>
            <person name="Tsui H.-C.T."/>
            <person name="Winkler M.E."/>
        </authorList>
    </citation>
    <scope>NUCLEOTIDE SEQUENCE</scope>
</reference>
<feature type="non-terminal residue" evidence="2">
    <location>
        <position position="1"/>
    </location>
</feature>
<sequence>TSTSSIRLPARTGFPASPSRRNGQPRAAMALESI</sequence>